<accession>A0A2S9E9P5</accession>
<organism evidence="1 2">
    <name type="scientific">Pseudomonas poae</name>
    <dbReference type="NCBI Taxonomy" id="200451"/>
    <lineage>
        <taxon>Bacteria</taxon>
        <taxon>Pseudomonadati</taxon>
        <taxon>Pseudomonadota</taxon>
        <taxon>Gammaproteobacteria</taxon>
        <taxon>Pseudomonadales</taxon>
        <taxon>Pseudomonadaceae</taxon>
        <taxon>Pseudomonas</taxon>
    </lineage>
</organism>
<comment type="caution">
    <text evidence="1">The sequence shown here is derived from an EMBL/GenBank/DDBJ whole genome shotgun (WGS) entry which is preliminary data.</text>
</comment>
<gene>
    <name evidence="1" type="ORF">CQZ99_24810</name>
</gene>
<name>A0A2S9E9P5_9PSED</name>
<dbReference type="EMBL" id="PCQL01000038">
    <property type="protein sequence ID" value="PRC11604.1"/>
    <property type="molecule type" value="Genomic_DNA"/>
</dbReference>
<protein>
    <submittedName>
        <fullName evidence="1">Uncharacterized protein</fullName>
    </submittedName>
</protein>
<evidence type="ECO:0000313" key="1">
    <source>
        <dbReference type="EMBL" id="PRC11604.1"/>
    </source>
</evidence>
<dbReference type="AlphaFoldDB" id="A0A2S9E9P5"/>
<keyword evidence="2" id="KW-1185">Reference proteome</keyword>
<evidence type="ECO:0000313" key="2">
    <source>
        <dbReference type="Proteomes" id="UP000238045"/>
    </source>
</evidence>
<dbReference type="Proteomes" id="UP000238045">
    <property type="component" value="Unassembled WGS sequence"/>
</dbReference>
<sequence>MYAEKRCNIKVFRQQNNQGTTKFIITITQGIHKQYARGYVCIPISIRDMVTIAKINIVILQGARNIRANGTTSIRVLIRKKLTDIRFDSFESGIGETGLCDLYKF</sequence>
<proteinExistence type="predicted"/>
<reference evidence="1 2" key="1">
    <citation type="submission" date="2017-09" db="EMBL/GenBank/DDBJ databases">
        <title>Genomic, metabolic, and phenotypic characteristics of bacterial isolates from the natural microbiome of the model nematode Caenorhabditis elegans.</title>
        <authorList>
            <person name="Zimmermann J."/>
            <person name="Obeng N."/>
            <person name="Yang W."/>
            <person name="Obeng O."/>
            <person name="Kissoyan K."/>
            <person name="Pees B."/>
            <person name="Dirksen P."/>
            <person name="Hoppner M."/>
            <person name="Franke A."/>
            <person name="Rosenstiel P."/>
            <person name="Leippe M."/>
            <person name="Dierking K."/>
            <person name="Kaleta C."/>
            <person name="Schulenburg H."/>
        </authorList>
    </citation>
    <scope>NUCLEOTIDE SEQUENCE [LARGE SCALE GENOMIC DNA]</scope>
    <source>
        <strain evidence="1 2">MYb117</strain>
    </source>
</reference>